<sequence length="153" mass="17370">MSGWSARDKIHLIGQSQRQDPSDRPEPETGSIGSARARDRIHRISQRQDPSDQPDKIHLIRPASFSAQHSTRGRRLPEGIRLLLDYYCGIIFLHLRSSSASLLHTVKHSWAIRLHTWARLRDGRLVPKPLLSISNRGLSGLCLSFDPTVRMSH</sequence>
<evidence type="ECO:0000313" key="2">
    <source>
        <dbReference type="EMBL" id="TID17719.1"/>
    </source>
</evidence>
<dbReference type="EMBL" id="SNSC02000015">
    <property type="protein sequence ID" value="TID17719.1"/>
    <property type="molecule type" value="Genomic_DNA"/>
</dbReference>
<protein>
    <submittedName>
        <fullName evidence="2">Uncharacterized protein</fullName>
    </submittedName>
</protein>
<evidence type="ECO:0000256" key="1">
    <source>
        <dbReference type="SAM" id="MobiDB-lite"/>
    </source>
</evidence>
<comment type="caution">
    <text evidence="2">The sequence shown here is derived from an EMBL/GenBank/DDBJ whole genome shotgun (WGS) entry which is preliminary data.</text>
</comment>
<proteinExistence type="predicted"/>
<keyword evidence="3" id="KW-1185">Reference proteome</keyword>
<feature type="region of interest" description="Disordered" evidence="1">
    <location>
        <begin position="1"/>
        <end position="71"/>
    </location>
</feature>
<accession>A0A4Z1P0U3</accession>
<organism evidence="2 3">
    <name type="scientific">Venturia nashicola</name>
    <dbReference type="NCBI Taxonomy" id="86259"/>
    <lineage>
        <taxon>Eukaryota</taxon>
        <taxon>Fungi</taxon>
        <taxon>Dikarya</taxon>
        <taxon>Ascomycota</taxon>
        <taxon>Pezizomycotina</taxon>
        <taxon>Dothideomycetes</taxon>
        <taxon>Pleosporomycetidae</taxon>
        <taxon>Venturiales</taxon>
        <taxon>Venturiaceae</taxon>
        <taxon>Venturia</taxon>
    </lineage>
</organism>
<reference evidence="2 3" key="1">
    <citation type="submission" date="2019-04" db="EMBL/GenBank/DDBJ databases">
        <title>High contiguity whole genome sequence and gene annotation resource for two Venturia nashicola isolates.</title>
        <authorList>
            <person name="Prokchorchik M."/>
            <person name="Won K."/>
            <person name="Lee Y."/>
            <person name="Choi E.D."/>
            <person name="Segonzac C."/>
            <person name="Sohn K.H."/>
        </authorList>
    </citation>
    <scope>NUCLEOTIDE SEQUENCE [LARGE SCALE GENOMIC DNA]</scope>
    <source>
        <strain evidence="2 3">PRI2</strain>
    </source>
</reference>
<name>A0A4Z1P0U3_9PEZI</name>
<feature type="compositionally biased region" description="Basic and acidic residues" evidence="1">
    <location>
        <begin position="1"/>
        <end position="11"/>
    </location>
</feature>
<dbReference type="AlphaFoldDB" id="A0A4Z1P0U3"/>
<gene>
    <name evidence="2" type="ORF">E6O75_ATG10364</name>
</gene>
<feature type="compositionally biased region" description="Basic and acidic residues" evidence="1">
    <location>
        <begin position="49"/>
        <end position="58"/>
    </location>
</feature>
<dbReference type="Proteomes" id="UP000298493">
    <property type="component" value="Unassembled WGS sequence"/>
</dbReference>
<evidence type="ECO:0000313" key="3">
    <source>
        <dbReference type="Proteomes" id="UP000298493"/>
    </source>
</evidence>